<keyword evidence="3" id="KW-1185">Reference proteome</keyword>
<protein>
    <submittedName>
        <fullName evidence="2">3668_t:CDS:1</fullName>
    </submittedName>
</protein>
<proteinExistence type="predicted"/>
<sequence>MVTQEGSIKEVKRDDILHEEQSTPSAPFTLFTRFVYLHKR</sequence>
<organism evidence="2 3">
    <name type="scientific">Gigaspora margarita</name>
    <dbReference type="NCBI Taxonomy" id="4874"/>
    <lineage>
        <taxon>Eukaryota</taxon>
        <taxon>Fungi</taxon>
        <taxon>Fungi incertae sedis</taxon>
        <taxon>Mucoromycota</taxon>
        <taxon>Glomeromycotina</taxon>
        <taxon>Glomeromycetes</taxon>
        <taxon>Diversisporales</taxon>
        <taxon>Gigasporaceae</taxon>
        <taxon>Gigaspora</taxon>
    </lineage>
</organism>
<feature type="compositionally biased region" description="Basic and acidic residues" evidence="1">
    <location>
        <begin position="7"/>
        <end position="20"/>
    </location>
</feature>
<dbReference type="EMBL" id="CAJVQB010040885">
    <property type="protein sequence ID" value="CAG8828907.1"/>
    <property type="molecule type" value="Genomic_DNA"/>
</dbReference>
<accession>A0ABN7WDY1</accession>
<evidence type="ECO:0000313" key="2">
    <source>
        <dbReference type="EMBL" id="CAG8828907.1"/>
    </source>
</evidence>
<dbReference type="Proteomes" id="UP000789901">
    <property type="component" value="Unassembled WGS sequence"/>
</dbReference>
<name>A0ABN7WDY1_GIGMA</name>
<evidence type="ECO:0000256" key="1">
    <source>
        <dbReference type="SAM" id="MobiDB-lite"/>
    </source>
</evidence>
<comment type="caution">
    <text evidence="2">The sequence shown here is derived from an EMBL/GenBank/DDBJ whole genome shotgun (WGS) entry which is preliminary data.</text>
</comment>
<evidence type="ECO:0000313" key="3">
    <source>
        <dbReference type="Proteomes" id="UP000789901"/>
    </source>
</evidence>
<reference evidence="2 3" key="1">
    <citation type="submission" date="2021-06" db="EMBL/GenBank/DDBJ databases">
        <authorList>
            <person name="Kallberg Y."/>
            <person name="Tangrot J."/>
            <person name="Rosling A."/>
        </authorList>
    </citation>
    <scope>NUCLEOTIDE SEQUENCE [LARGE SCALE GENOMIC DNA]</scope>
    <source>
        <strain evidence="2 3">120-4 pot B 10/14</strain>
    </source>
</reference>
<feature type="region of interest" description="Disordered" evidence="1">
    <location>
        <begin position="1"/>
        <end position="20"/>
    </location>
</feature>
<gene>
    <name evidence="2" type="ORF">GMARGA_LOCUS29842</name>
</gene>